<proteinExistence type="predicted"/>
<dbReference type="EMBL" id="VOFY01000018">
    <property type="protein sequence ID" value="KAA8582914.1"/>
    <property type="molecule type" value="Genomic_DNA"/>
</dbReference>
<name>A0A5J5CMW5_9PERO</name>
<evidence type="ECO:0000256" key="1">
    <source>
        <dbReference type="SAM" id="MobiDB-lite"/>
    </source>
</evidence>
<reference evidence="2 3" key="1">
    <citation type="submission" date="2019-08" db="EMBL/GenBank/DDBJ databases">
        <title>A chromosome-level genome assembly, high-density linkage maps, and genome scans reveal the genomic architecture of hybrid incompatibilities underlying speciation via character displacement in darters (Percidae: Etheostominae).</title>
        <authorList>
            <person name="Moran R.L."/>
            <person name="Catchen J.M."/>
            <person name="Fuller R.C."/>
        </authorList>
    </citation>
    <scope>NUCLEOTIDE SEQUENCE [LARGE SCALE GENOMIC DNA]</scope>
    <source>
        <strain evidence="2">EspeVRDwgs_2016</strain>
        <tissue evidence="2">Muscle</tissue>
    </source>
</reference>
<keyword evidence="3" id="KW-1185">Reference proteome</keyword>
<protein>
    <submittedName>
        <fullName evidence="2">Uncharacterized protein</fullName>
    </submittedName>
</protein>
<organism evidence="2 3">
    <name type="scientific">Etheostoma spectabile</name>
    <name type="common">orangethroat darter</name>
    <dbReference type="NCBI Taxonomy" id="54343"/>
    <lineage>
        <taxon>Eukaryota</taxon>
        <taxon>Metazoa</taxon>
        <taxon>Chordata</taxon>
        <taxon>Craniata</taxon>
        <taxon>Vertebrata</taxon>
        <taxon>Euteleostomi</taxon>
        <taxon>Actinopterygii</taxon>
        <taxon>Neopterygii</taxon>
        <taxon>Teleostei</taxon>
        <taxon>Neoteleostei</taxon>
        <taxon>Acanthomorphata</taxon>
        <taxon>Eupercaria</taxon>
        <taxon>Perciformes</taxon>
        <taxon>Percoidei</taxon>
        <taxon>Percidae</taxon>
        <taxon>Etheostomatinae</taxon>
        <taxon>Etheostoma</taxon>
    </lineage>
</organism>
<dbReference type="Proteomes" id="UP000327493">
    <property type="component" value="Chromosome 18"/>
</dbReference>
<gene>
    <name evidence="2" type="ORF">FQN60_015460</name>
</gene>
<comment type="caution">
    <text evidence="2">The sequence shown here is derived from an EMBL/GenBank/DDBJ whole genome shotgun (WGS) entry which is preliminary data.</text>
</comment>
<sequence length="175" mass="19109">MALQLRGLHVMLPPQTSLSEPRLLERSQVPLQLSALTFRLRSSCASPRDNDNKQPPVTGDPIPSGLDTSLDVPRNQGRGRGGGAVAEEEALSAGREREPDSPVTSGAMCLSARLSVTLPCFRLSICAFSHRPKVAGLKHHRFDSSDRQSTRPRVCQLRPTASTHWDNKTDFCTAL</sequence>
<dbReference type="AlphaFoldDB" id="A0A5J5CMW5"/>
<feature type="region of interest" description="Disordered" evidence="1">
    <location>
        <begin position="44"/>
        <end position="104"/>
    </location>
</feature>
<evidence type="ECO:0000313" key="3">
    <source>
        <dbReference type="Proteomes" id="UP000327493"/>
    </source>
</evidence>
<accession>A0A5J5CMW5</accession>
<evidence type="ECO:0000313" key="2">
    <source>
        <dbReference type="EMBL" id="KAA8582914.1"/>
    </source>
</evidence>